<evidence type="ECO:0000313" key="3">
    <source>
        <dbReference type="EMBL" id="MDQ7918656.1"/>
    </source>
</evidence>
<protein>
    <submittedName>
        <fullName evidence="3">SRPBCC domain-containing protein</fullName>
    </submittedName>
</protein>
<dbReference type="InterPro" id="IPR013538">
    <property type="entry name" value="ASHA1/2-like_C"/>
</dbReference>
<comment type="caution">
    <text evidence="3">The sequence shown here is derived from an EMBL/GenBank/DDBJ whole genome shotgun (WGS) entry which is preliminary data.</text>
</comment>
<gene>
    <name evidence="3" type="ORF">RBU60_13840</name>
</gene>
<name>A0ABU1A6N8_9FLAO</name>
<dbReference type="EMBL" id="JAVHUL010000061">
    <property type="protein sequence ID" value="MDQ7918656.1"/>
    <property type="molecule type" value="Genomic_DNA"/>
</dbReference>
<dbReference type="RefSeq" id="WP_308865657.1">
    <property type="nucleotide sequence ID" value="NZ_JAVHUL010000061.1"/>
</dbReference>
<keyword evidence="4" id="KW-1185">Reference proteome</keyword>
<dbReference type="Pfam" id="PF08327">
    <property type="entry name" value="AHSA1"/>
    <property type="match status" value="1"/>
</dbReference>
<dbReference type="Gene3D" id="3.30.530.20">
    <property type="match status" value="1"/>
</dbReference>
<accession>A0ABU1A6N8</accession>
<sequence>MKDKISISIDIEAPVEKVWKYWTVPKYITQWNFATEDWCCPKAENDLRVGGKYLARMEAKDGSFGFDFEATYNQVEKFKKIKYTIADGREVMIDFENFQNKTRINMVFDTENQNSIGKQQEGWEAILRNFKTYTENK</sequence>
<feature type="domain" description="Activator of Hsp90 ATPase homologue 1/2-like C-terminal" evidence="2">
    <location>
        <begin position="13"/>
        <end position="134"/>
    </location>
</feature>
<dbReference type="Proteomes" id="UP001230915">
    <property type="component" value="Unassembled WGS sequence"/>
</dbReference>
<dbReference type="SUPFAM" id="SSF55961">
    <property type="entry name" value="Bet v1-like"/>
    <property type="match status" value="1"/>
</dbReference>
<organism evidence="3 4">
    <name type="scientific">Mesonia profundi</name>
    <dbReference type="NCBI Taxonomy" id="3070998"/>
    <lineage>
        <taxon>Bacteria</taxon>
        <taxon>Pseudomonadati</taxon>
        <taxon>Bacteroidota</taxon>
        <taxon>Flavobacteriia</taxon>
        <taxon>Flavobacteriales</taxon>
        <taxon>Flavobacteriaceae</taxon>
        <taxon>Mesonia</taxon>
    </lineage>
</organism>
<evidence type="ECO:0000259" key="2">
    <source>
        <dbReference type="Pfam" id="PF08327"/>
    </source>
</evidence>
<reference evidence="3 4" key="1">
    <citation type="submission" date="2023-08" db="EMBL/GenBank/DDBJ databases">
        <title>Mesonia sp. MT50, isolated from deep-sea sediment of the Mariana Trench.</title>
        <authorList>
            <person name="Fu H."/>
        </authorList>
    </citation>
    <scope>NUCLEOTIDE SEQUENCE [LARGE SCALE GENOMIC DNA]</scope>
    <source>
        <strain evidence="3 4">MT50</strain>
    </source>
</reference>
<evidence type="ECO:0000313" key="4">
    <source>
        <dbReference type="Proteomes" id="UP001230915"/>
    </source>
</evidence>
<proteinExistence type="inferred from homology"/>
<dbReference type="InterPro" id="IPR023393">
    <property type="entry name" value="START-like_dom_sf"/>
</dbReference>
<comment type="similarity">
    <text evidence="1">Belongs to the AHA1 family.</text>
</comment>
<evidence type="ECO:0000256" key="1">
    <source>
        <dbReference type="ARBA" id="ARBA00006817"/>
    </source>
</evidence>